<evidence type="ECO:0000256" key="4">
    <source>
        <dbReference type="ARBA" id="ARBA00022801"/>
    </source>
</evidence>
<keyword evidence="3" id="KW-0963">Cytoplasm</keyword>
<evidence type="ECO:0000256" key="6">
    <source>
        <dbReference type="ARBA" id="ARBA00051722"/>
    </source>
</evidence>
<comment type="similarity">
    <text evidence="2">Belongs to the low molecular weight phosphotyrosine protein phosphatase family.</text>
</comment>
<dbReference type="InterPro" id="IPR017867">
    <property type="entry name" value="Tyr_phospatase_low_mol_wt"/>
</dbReference>
<dbReference type="PANTHER" id="PTHR11717:SF7">
    <property type="entry name" value="LOW MOLECULAR WEIGHT PHOSPHOTYROSINE PROTEIN PHOSPHATASE"/>
    <property type="match status" value="1"/>
</dbReference>
<evidence type="ECO:0000256" key="1">
    <source>
        <dbReference type="ARBA" id="ARBA00004496"/>
    </source>
</evidence>
<dbReference type="Proteomes" id="UP001063166">
    <property type="component" value="Unassembled WGS sequence"/>
</dbReference>
<reference evidence="9" key="1">
    <citation type="submission" date="2022-07" db="EMBL/GenBank/DDBJ databases">
        <title>The genome of Lyophyllum shimeji provides insight into the initial evolution of ectomycorrhizal fungal genome.</title>
        <authorList>
            <person name="Kobayashi Y."/>
            <person name="Shibata T."/>
            <person name="Hirakawa H."/>
            <person name="Shigenobu S."/>
            <person name="Nishiyama T."/>
            <person name="Yamada A."/>
            <person name="Hasebe M."/>
            <person name="Kawaguchi M."/>
        </authorList>
    </citation>
    <scope>NUCLEOTIDE SEQUENCE</scope>
    <source>
        <strain evidence="9">AT787</strain>
    </source>
</reference>
<keyword evidence="4" id="KW-0378">Hydrolase</keyword>
<keyword evidence="10" id="KW-1185">Reference proteome</keyword>
<evidence type="ECO:0000256" key="2">
    <source>
        <dbReference type="ARBA" id="ARBA00011063"/>
    </source>
</evidence>
<sequence length="153" mass="17067">MIKVLIVCLGNICRSPMGEAILKDIAKKRGLDIFVDSCGTGGYHIGEDPDERTVAICKKHNVPISCKARQIDTADFTNFTHILAADESNLRDLMRKRPPNATADIRLWGSYLDNKPIPDPYYDSLNGFEKVFQQCTRLSCVFLDSVVGEEATE</sequence>
<dbReference type="CDD" id="cd16343">
    <property type="entry name" value="LMWPTP"/>
    <property type="match status" value="1"/>
</dbReference>
<dbReference type="SMART" id="SM00226">
    <property type="entry name" value="LMWPc"/>
    <property type="match status" value="1"/>
</dbReference>
<dbReference type="InterPro" id="IPR050438">
    <property type="entry name" value="LMW_PTPase"/>
</dbReference>
<comment type="subcellular location">
    <subcellularLocation>
        <location evidence="1">Cytoplasm</location>
    </subcellularLocation>
</comment>
<dbReference type="Pfam" id="PF01451">
    <property type="entry name" value="LMWPc"/>
    <property type="match status" value="1"/>
</dbReference>
<evidence type="ECO:0000256" key="7">
    <source>
        <dbReference type="PIRSR" id="PIRSR617867-1"/>
    </source>
</evidence>
<evidence type="ECO:0000313" key="10">
    <source>
        <dbReference type="Proteomes" id="UP001063166"/>
    </source>
</evidence>
<evidence type="ECO:0000256" key="5">
    <source>
        <dbReference type="ARBA" id="ARBA00022912"/>
    </source>
</evidence>
<feature type="active site" evidence="7">
    <location>
        <position position="14"/>
    </location>
</feature>
<organism evidence="9 10">
    <name type="scientific">Lyophyllum shimeji</name>
    <name type="common">Hon-shimeji</name>
    <name type="synonym">Tricholoma shimeji</name>
    <dbReference type="NCBI Taxonomy" id="47721"/>
    <lineage>
        <taxon>Eukaryota</taxon>
        <taxon>Fungi</taxon>
        <taxon>Dikarya</taxon>
        <taxon>Basidiomycota</taxon>
        <taxon>Agaricomycotina</taxon>
        <taxon>Agaricomycetes</taxon>
        <taxon>Agaricomycetidae</taxon>
        <taxon>Agaricales</taxon>
        <taxon>Tricholomatineae</taxon>
        <taxon>Lyophyllaceae</taxon>
        <taxon>Lyophyllum</taxon>
    </lineage>
</organism>
<comment type="caution">
    <text evidence="9">The sequence shown here is derived from an EMBL/GenBank/DDBJ whole genome shotgun (WGS) entry which is preliminary data.</text>
</comment>
<dbReference type="InterPro" id="IPR036196">
    <property type="entry name" value="Ptyr_pPase_sf"/>
</dbReference>
<dbReference type="GO" id="GO:0005737">
    <property type="term" value="C:cytoplasm"/>
    <property type="evidence" value="ECO:0007669"/>
    <property type="project" value="UniProtKB-SubCell"/>
</dbReference>
<comment type="catalytic activity">
    <reaction evidence="6">
        <text>O-phospho-L-tyrosyl-[protein] + H2O = L-tyrosyl-[protein] + phosphate</text>
        <dbReference type="Rhea" id="RHEA:10684"/>
        <dbReference type="Rhea" id="RHEA-COMP:10136"/>
        <dbReference type="Rhea" id="RHEA-COMP:20101"/>
        <dbReference type="ChEBI" id="CHEBI:15377"/>
        <dbReference type="ChEBI" id="CHEBI:43474"/>
        <dbReference type="ChEBI" id="CHEBI:46858"/>
        <dbReference type="ChEBI" id="CHEBI:61978"/>
        <dbReference type="EC" id="3.1.3.48"/>
    </reaction>
</comment>
<dbReference type="PRINTS" id="PR00719">
    <property type="entry name" value="LMWPTPASE"/>
</dbReference>
<dbReference type="Gene3D" id="3.40.50.2300">
    <property type="match status" value="1"/>
</dbReference>
<dbReference type="GO" id="GO:0004725">
    <property type="term" value="F:protein tyrosine phosphatase activity"/>
    <property type="evidence" value="ECO:0007669"/>
    <property type="project" value="UniProtKB-EC"/>
</dbReference>
<evidence type="ECO:0000256" key="3">
    <source>
        <dbReference type="ARBA" id="ARBA00022490"/>
    </source>
</evidence>
<dbReference type="SUPFAM" id="SSF52788">
    <property type="entry name" value="Phosphotyrosine protein phosphatases I"/>
    <property type="match status" value="1"/>
</dbReference>
<dbReference type="AlphaFoldDB" id="A0A9P3UJU9"/>
<feature type="active site" description="Proton donor" evidence="7">
    <location>
        <position position="119"/>
    </location>
</feature>
<evidence type="ECO:0000259" key="8">
    <source>
        <dbReference type="SMART" id="SM00226"/>
    </source>
</evidence>
<name>A0A9P3UJU9_LYOSH</name>
<protein>
    <submittedName>
        <fullName evidence="9">Low molecular weight phosphatase family protein</fullName>
    </submittedName>
</protein>
<proteinExistence type="inferred from homology"/>
<dbReference type="PANTHER" id="PTHR11717">
    <property type="entry name" value="LOW MOLECULAR WEIGHT PROTEIN TYROSINE PHOSPHATASE"/>
    <property type="match status" value="1"/>
</dbReference>
<dbReference type="FunFam" id="3.40.50.2300:FF:000105">
    <property type="entry name" value="Low molecular weight phosphotyrosine protein"/>
    <property type="match status" value="1"/>
</dbReference>
<keyword evidence="5" id="KW-0904">Protein phosphatase</keyword>
<feature type="domain" description="Phosphotyrosine protein phosphatase I" evidence="8">
    <location>
        <begin position="2"/>
        <end position="145"/>
    </location>
</feature>
<evidence type="ECO:0000313" key="9">
    <source>
        <dbReference type="EMBL" id="GLB36008.1"/>
    </source>
</evidence>
<dbReference type="InterPro" id="IPR023485">
    <property type="entry name" value="Ptyr_pPase"/>
</dbReference>
<accession>A0A9P3UJU9</accession>
<dbReference type="OrthoDB" id="3388at2759"/>
<gene>
    <name evidence="9" type="primary">stp1</name>
    <name evidence="9" type="ORF">LshimejAT787_0302960</name>
</gene>
<feature type="active site" description="Nucleophile" evidence="7">
    <location>
        <position position="8"/>
    </location>
</feature>
<dbReference type="EMBL" id="BRPK01000003">
    <property type="protein sequence ID" value="GLB36008.1"/>
    <property type="molecule type" value="Genomic_DNA"/>
</dbReference>